<gene>
    <name evidence="8" type="ORF">A2920_01480</name>
</gene>
<keyword evidence="5 7" id="KW-1133">Transmembrane helix</keyword>
<evidence type="ECO:0000256" key="4">
    <source>
        <dbReference type="ARBA" id="ARBA00022692"/>
    </source>
</evidence>
<evidence type="ECO:0000313" key="8">
    <source>
        <dbReference type="EMBL" id="OHB04594.1"/>
    </source>
</evidence>
<evidence type="ECO:0000256" key="6">
    <source>
        <dbReference type="ARBA" id="ARBA00023136"/>
    </source>
</evidence>
<keyword evidence="3" id="KW-1003">Cell membrane</keyword>
<dbReference type="Proteomes" id="UP000179283">
    <property type="component" value="Unassembled WGS sequence"/>
</dbReference>
<comment type="similarity">
    <text evidence="2">Belongs to the DoxX family.</text>
</comment>
<feature type="transmembrane region" description="Helical" evidence="7">
    <location>
        <begin position="20"/>
        <end position="41"/>
    </location>
</feature>
<comment type="subcellular location">
    <subcellularLocation>
        <location evidence="1">Cell membrane</location>
        <topology evidence="1">Multi-pass membrane protein</topology>
    </subcellularLocation>
</comment>
<keyword evidence="4 7" id="KW-0812">Transmembrane</keyword>
<evidence type="ECO:0000256" key="3">
    <source>
        <dbReference type="ARBA" id="ARBA00022475"/>
    </source>
</evidence>
<feature type="transmembrane region" description="Helical" evidence="7">
    <location>
        <begin position="86"/>
        <end position="101"/>
    </location>
</feature>
<protein>
    <recommendedName>
        <fullName evidence="10">DoxX family protein</fullName>
    </recommendedName>
</protein>
<comment type="caution">
    <text evidence="8">The sequence shown here is derived from an EMBL/GenBank/DDBJ whole genome shotgun (WGS) entry which is preliminary data.</text>
</comment>
<dbReference type="Pfam" id="PF07681">
    <property type="entry name" value="DoxX"/>
    <property type="match status" value="1"/>
</dbReference>
<dbReference type="PANTHER" id="PTHR33452:SF1">
    <property type="entry name" value="INNER MEMBRANE PROTEIN YPHA-RELATED"/>
    <property type="match status" value="1"/>
</dbReference>
<dbReference type="GO" id="GO:0005886">
    <property type="term" value="C:plasma membrane"/>
    <property type="evidence" value="ECO:0007669"/>
    <property type="project" value="UniProtKB-SubCell"/>
</dbReference>
<dbReference type="PANTHER" id="PTHR33452">
    <property type="entry name" value="OXIDOREDUCTASE CATD-RELATED"/>
    <property type="match status" value="1"/>
</dbReference>
<dbReference type="EMBL" id="MHWD01000008">
    <property type="protein sequence ID" value="OHB04594.1"/>
    <property type="molecule type" value="Genomic_DNA"/>
</dbReference>
<name>A0A1G2U520_9BACT</name>
<evidence type="ECO:0000256" key="7">
    <source>
        <dbReference type="SAM" id="Phobius"/>
    </source>
</evidence>
<dbReference type="InterPro" id="IPR051907">
    <property type="entry name" value="DoxX-like_oxidoreductase"/>
</dbReference>
<keyword evidence="6 7" id="KW-0472">Membrane</keyword>
<evidence type="ECO:0008006" key="10">
    <source>
        <dbReference type="Google" id="ProtNLM"/>
    </source>
</evidence>
<dbReference type="InterPro" id="IPR032808">
    <property type="entry name" value="DoxX"/>
</dbReference>
<feature type="transmembrane region" description="Helical" evidence="7">
    <location>
        <begin position="113"/>
        <end position="136"/>
    </location>
</feature>
<evidence type="ECO:0000313" key="9">
    <source>
        <dbReference type="Proteomes" id="UP000179283"/>
    </source>
</evidence>
<dbReference type="AlphaFoldDB" id="A0A1G2U520"/>
<proteinExistence type="inferred from homology"/>
<accession>A0A1G2U520</accession>
<organism evidence="8 9">
    <name type="scientific">Candidatus Zambryskibacteria bacterium RIFCSPLOWO2_01_FULL_43_17</name>
    <dbReference type="NCBI Taxonomy" id="1802760"/>
    <lineage>
        <taxon>Bacteria</taxon>
        <taxon>Candidatus Zambryskiibacteriota</taxon>
    </lineage>
</organism>
<reference evidence="8 9" key="1">
    <citation type="journal article" date="2016" name="Nat. Commun.">
        <title>Thousands of microbial genomes shed light on interconnected biogeochemical processes in an aquifer system.</title>
        <authorList>
            <person name="Anantharaman K."/>
            <person name="Brown C.T."/>
            <person name="Hug L.A."/>
            <person name="Sharon I."/>
            <person name="Castelle C.J."/>
            <person name="Probst A.J."/>
            <person name="Thomas B.C."/>
            <person name="Singh A."/>
            <person name="Wilkins M.J."/>
            <person name="Karaoz U."/>
            <person name="Brodie E.L."/>
            <person name="Williams K.H."/>
            <person name="Hubbard S.S."/>
            <person name="Banfield J.F."/>
        </authorList>
    </citation>
    <scope>NUCLEOTIDE SEQUENCE [LARGE SCALE GENOMIC DNA]</scope>
</reference>
<sequence length="140" mass="15670">MLNGLPILNPFPDLLVLEHLAPLILRVVLGFIILNVGYLKFKSELPRWRIFMEAFGFKHRSELVKALGFVEIVSGVMLILGFYTQIAALVLAILAFIELFAEQKESALVKRDIVFYVFIFAIALSLLFTGAGAFSLDLPL</sequence>
<evidence type="ECO:0000256" key="1">
    <source>
        <dbReference type="ARBA" id="ARBA00004651"/>
    </source>
</evidence>
<evidence type="ECO:0000256" key="2">
    <source>
        <dbReference type="ARBA" id="ARBA00006679"/>
    </source>
</evidence>
<evidence type="ECO:0000256" key="5">
    <source>
        <dbReference type="ARBA" id="ARBA00022989"/>
    </source>
</evidence>